<evidence type="ECO:0000313" key="8">
    <source>
        <dbReference type="RefSeq" id="XP_029642647.1"/>
    </source>
</evidence>
<evidence type="ECO:0000256" key="1">
    <source>
        <dbReference type="ARBA" id="ARBA00010449"/>
    </source>
</evidence>
<dbReference type="Pfam" id="PF14740">
    <property type="entry name" value="DUF4471"/>
    <property type="match status" value="1"/>
</dbReference>
<dbReference type="InterPro" id="IPR027974">
    <property type="entry name" value="DUF4470"/>
</dbReference>
<dbReference type="GO" id="GO:0070286">
    <property type="term" value="P:axonemal dynein complex assembly"/>
    <property type="evidence" value="ECO:0007669"/>
    <property type="project" value="InterPro"/>
</dbReference>
<dbReference type="KEGG" id="osn:115217163"/>
<feature type="domain" description="DUF4470" evidence="5">
    <location>
        <begin position="10"/>
        <end position="118"/>
    </location>
</feature>
<dbReference type="Proteomes" id="UP000515154">
    <property type="component" value="Linkage group LG11"/>
</dbReference>
<dbReference type="AlphaFoldDB" id="A0A6P7SWM7"/>
<organism evidence="7 8">
    <name type="scientific">Octopus sinensis</name>
    <name type="common">East Asian common octopus</name>
    <dbReference type="NCBI Taxonomy" id="2607531"/>
    <lineage>
        <taxon>Eukaryota</taxon>
        <taxon>Metazoa</taxon>
        <taxon>Spiralia</taxon>
        <taxon>Lophotrochozoa</taxon>
        <taxon>Mollusca</taxon>
        <taxon>Cephalopoda</taxon>
        <taxon>Coleoidea</taxon>
        <taxon>Octopodiformes</taxon>
        <taxon>Octopoda</taxon>
        <taxon>Incirrata</taxon>
        <taxon>Octopodidae</taxon>
        <taxon>Octopus</taxon>
    </lineage>
</organism>
<keyword evidence="7" id="KW-1185">Reference proteome</keyword>
<comment type="similarity">
    <text evidence="1">Belongs to the DNAAF3 family.</text>
</comment>
<proteinExistence type="inferred from homology"/>
<keyword evidence="2" id="KW-0963">Cytoplasm</keyword>
<evidence type="ECO:0000259" key="6">
    <source>
        <dbReference type="Pfam" id="PF14740"/>
    </source>
</evidence>
<dbReference type="PANTHER" id="PTHR22118">
    <property type="entry name" value="DYNEIN ASSEMBLY FACTOR 3, AXONEMAL"/>
    <property type="match status" value="1"/>
</dbReference>
<dbReference type="InterPro" id="IPR039304">
    <property type="entry name" value="DNAAF3"/>
</dbReference>
<accession>A0A6P7SWM7</accession>
<dbReference type="GO" id="GO:0044458">
    <property type="term" value="P:motile cilium assembly"/>
    <property type="evidence" value="ECO:0007669"/>
    <property type="project" value="TreeGrafter"/>
</dbReference>
<evidence type="ECO:0000259" key="5">
    <source>
        <dbReference type="Pfam" id="PF14737"/>
    </source>
</evidence>
<dbReference type="GO" id="GO:0120293">
    <property type="term" value="C:dynein axonemal particle"/>
    <property type="evidence" value="ECO:0007669"/>
    <property type="project" value="UniProtKB-SubCell"/>
</dbReference>
<gene>
    <name evidence="8" type="primary">LOC115217163</name>
</gene>
<evidence type="ECO:0000256" key="4">
    <source>
        <dbReference type="ARBA" id="ARBA00024190"/>
    </source>
</evidence>
<dbReference type="InterPro" id="IPR028235">
    <property type="entry name" value="DNAAF3_C"/>
</dbReference>
<evidence type="ECO:0000256" key="3">
    <source>
        <dbReference type="ARBA" id="ARBA00022794"/>
    </source>
</evidence>
<protein>
    <submittedName>
        <fullName evidence="8">Dynein assembly factor 3, axonemal-like</fullName>
    </submittedName>
</protein>
<dbReference type="RefSeq" id="XP_029642647.1">
    <property type="nucleotide sequence ID" value="XM_029786787.2"/>
</dbReference>
<evidence type="ECO:0000313" key="7">
    <source>
        <dbReference type="Proteomes" id="UP000515154"/>
    </source>
</evidence>
<comment type="subcellular location">
    <subcellularLocation>
        <location evidence="4">Dynein axonemal particle</location>
    </subcellularLocation>
</comment>
<sequence>MIDGYGNISFWGYSPCINLLESEPENKLQKLKLEDNSNENDPVNILLIGSADLRHVFKTVTCSNKQLNRKLHFYILESRLEIYARHLLLLAIALQSPKLLGLQDKVELYLELYGNTLIRKQSVTYLQKICNEFIRMITDFDYLKEKLPIVDISRLKFKERDYLEGILKFWRNPDKNLFDISMCWETRLRSYLQTRYDTKMNAFDWDYHMRLVEKGADVIDKHEYKKWRNIGVAFENRDGDYVLPNTTLASGIILMKNGERINLRGYWGDILVGPYIAMGIESDFKELFKKFNGYYRKTARNVTEHNLTSMFHTIMTGETYIPPKETNTTDNKVTEVTEELDPNVAEVSNVTQTNENVGDDNEYESIPVDSFKVTFLPFDAIKSMPLKEQYKHLFDIIYFSNSSIHNLIPEITPIFSNQTKIIIETAKFMLDLRKEKLQDFIDKATEKIHSVGCKVSYPVDAQKDAFIKFNFERENC</sequence>
<dbReference type="Pfam" id="PF14737">
    <property type="entry name" value="DUF4470"/>
    <property type="match status" value="1"/>
</dbReference>
<keyword evidence="3" id="KW-0970">Cilium biogenesis/degradation</keyword>
<reference evidence="8" key="1">
    <citation type="submission" date="2025-08" db="UniProtKB">
        <authorList>
            <consortium name="RefSeq"/>
        </authorList>
    </citation>
    <scope>IDENTIFICATION</scope>
</reference>
<name>A0A6P7SWM7_9MOLL</name>
<feature type="domain" description="Dynein assembly factor 3 C-terminal" evidence="6">
    <location>
        <begin position="151"/>
        <end position="454"/>
    </location>
</feature>
<dbReference type="PANTHER" id="PTHR22118:SF14">
    <property type="entry name" value="DYNEIN AXONEMAL ASSEMBLY FACTOR 3"/>
    <property type="match status" value="1"/>
</dbReference>
<evidence type="ECO:0000256" key="2">
    <source>
        <dbReference type="ARBA" id="ARBA00022490"/>
    </source>
</evidence>